<evidence type="ECO:0000313" key="1">
    <source>
        <dbReference type="EMBL" id="MBA4452718.1"/>
    </source>
</evidence>
<dbReference type="Proteomes" id="UP000559653">
    <property type="component" value="Unassembled WGS sequence"/>
</dbReference>
<proteinExistence type="predicted"/>
<protein>
    <submittedName>
        <fullName evidence="1">Transcription initiation factor IIB</fullName>
    </submittedName>
</protein>
<name>A0AC60VZ74_9ARCH</name>
<evidence type="ECO:0000313" key="2">
    <source>
        <dbReference type="Proteomes" id="UP000559653"/>
    </source>
</evidence>
<reference evidence="1 2" key="1">
    <citation type="journal article" date="2020" name="Appl. Environ. Microbiol.">
        <title>Genomic Characteristics of a Novel Species of Ammonia-Oxidizing Archaea from the Jiulong River Estuary.</title>
        <authorList>
            <person name="Zou D."/>
            <person name="Wan R."/>
            <person name="Han L."/>
            <person name="Xu M.N."/>
            <person name="Liu Y."/>
            <person name="Liu H."/>
            <person name="Kao S.J."/>
            <person name="Li M."/>
        </authorList>
    </citation>
    <scope>NUCLEOTIDE SEQUENCE [LARGE SCALE GENOMIC DNA]</scope>
    <source>
        <strain evidence="1">W1bin1</strain>
    </source>
</reference>
<dbReference type="EMBL" id="JACEMZ010000039">
    <property type="protein sequence ID" value="MBA4452718.1"/>
    <property type="molecule type" value="Genomic_DNA"/>
</dbReference>
<sequence>MVRASAKSGEACARCGKNEIVTDNTTGERFCGKCGFVVSEKSQESGPEWRAFTQDESGNRARTGAPTSLTMHDMGLATIINPINKDASGKPLTASMKSTIERLRTWDSRSQVHEPVDRNFRQAFSELNRLKDKLAISDSVMEKAAYIYRKALEKGLVRGRSISALIAAALYAACRDTETPRTLKDVGEAGNIKRKDIARCYRLLVKELELVMPVVDAVQCVSRIASRLGISEKTKRYATKVLKVAQEHEESAGKDPMGLAAAALYLSCVKNGEDITQRDIAEAANVTEVTIRNRYKGLKIDQNMEL</sequence>
<comment type="caution">
    <text evidence="1">The sequence shown here is derived from an EMBL/GenBank/DDBJ whole genome shotgun (WGS) entry which is preliminary data.</text>
</comment>
<accession>A0AC60VZ74</accession>
<gene>
    <name evidence="1" type="primary">tfb</name>
    <name evidence="1" type="ORF">H2B03_06090</name>
</gene>
<organism evidence="1 2">
    <name type="scientific">Candidatus Nitrosomaritimum aestuariumsis</name>
    <dbReference type="NCBI Taxonomy" id="3342354"/>
    <lineage>
        <taxon>Archaea</taxon>
        <taxon>Nitrososphaerota</taxon>
        <taxon>Nitrososphaeria</taxon>
        <taxon>Nitrosopumilales</taxon>
        <taxon>Nitrosopumilaceae</taxon>
        <taxon>Candidatus Nitrosomaritimum</taxon>
    </lineage>
</organism>